<keyword evidence="2" id="KW-1185">Reference proteome</keyword>
<sequence length="145" mass="16154">MTPGAVRVGRFKAEFNLRGDGGEPTGGLAVDTNPGWKGPESYVATVPQVFDLYQDPQERDDIYMNNFTEHTWTIPAFAGAIKDLMKTYAQYPPRKAQSEACSGPVTLSQYERFQYIRESLQKSGSIYPCLAATDHSRVAGSRRVR</sequence>
<dbReference type="EMBL" id="CP046911">
    <property type="protein sequence ID" value="QGZ59248.1"/>
    <property type="molecule type" value="Genomic_DNA"/>
</dbReference>
<name>A0A7Z2GCG4_9BURK</name>
<accession>A0A7Z2GCG4</accession>
<dbReference type="AlphaFoldDB" id="A0A7Z2GCG4"/>
<evidence type="ECO:0000313" key="1">
    <source>
        <dbReference type="EMBL" id="QGZ59248.1"/>
    </source>
</evidence>
<protein>
    <submittedName>
        <fullName evidence="1">Uncharacterized protein</fullName>
    </submittedName>
</protein>
<evidence type="ECO:0000313" key="2">
    <source>
        <dbReference type="Proteomes" id="UP000434209"/>
    </source>
</evidence>
<dbReference type="InterPro" id="IPR017850">
    <property type="entry name" value="Alkaline_phosphatase_core_sf"/>
</dbReference>
<dbReference type="KEGG" id="pacp:FAZ97_26850"/>
<reference evidence="1 2" key="1">
    <citation type="submission" date="2019-12" db="EMBL/GenBank/DDBJ databases">
        <title>Paraburkholderia acidiphila 7Q-K02 sp. nov and Paraburkholderia acidisoli DHF22 sp. nov., two strains isolated from forest soil.</title>
        <authorList>
            <person name="Gao Z."/>
            <person name="Qiu L."/>
        </authorList>
    </citation>
    <scope>NUCLEOTIDE SEQUENCE [LARGE SCALE GENOMIC DNA]</scope>
    <source>
        <strain evidence="1 2">7Q-K02</strain>
    </source>
</reference>
<gene>
    <name evidence="1" type="ORF">FAZ97_26850</name>
</gene>
<proteinExistence type="predicted"/>
<dbReference type="Proteomes" id="UP000434209">
    <property type="component" value="Chromosome 3"/>
</dbReference>
<organism evidence="1 2">
    <name type="scientific">Paraburkholderia acidiphila</name>
    <dbReference type="NCBI Taxonomy" id="2571747"/>
    <lineage>
        <taxon>Bacteria</taxon>
        <taxon>Pseudomonadati</taxon>
        <taxon>Pseudomonadota</taxon>
        <taxon>Betaproteobacteria</taxon>
        <taxon>Burkholderiales</taxon>
        <taxon>Burkholderiaceae</taxon>
        <taxon>Paraburkholderia</taxon>
    </lineage>
</organism>
<dbReference type="SUPFAM" id="SSF53649">
    <property type="entry name" value="Alkaline phosphatase-like"/>
    <property type="match status" value="1"/>
</dbReference>